<dbReference type="PANTHER" id="PTHR46124">
    <property type="entry name" value="D-AMINOACYL-TRNA DEACYLASE"/>
    <property type="match status" value="1"/>
</dbReference>
<dbReference type="Proteomes" id="UP000449710">
    <property type="component" value="Unassembled WGS sequence"/>
</dbReference>
<dbReference type="CDD" id="cd01310">
    <property type="entry name" value="TatD_DNAse"/>
    <property type="match status" value="1"/>
</dbReference>
<dbReference type="PANTHER" id="PTHR46124:SF2">
    <property type="entry name" value="D-AMINOACYL-TRNA DEACYLASE"/>
    <property type="match status" value="1"/>
</dbReference>
<comment type="caution">
    <text evidence="4">The sequence shown here is derived from an EMBL/GenBank/DDBJ whole genome shotgun (WGS) entry which is preliminary data.</text>
</comment>
<dbReference type="NCBIfam" id="TIGR00010">
    <property type="entry name" value="YchF/TatD family DNA exonuclease"/>
    <property type="match status" value="1"/>
</dbReference>
<feature type="binding site" evidence="3">
    <location>
        <position position="152"/>
    </location>
    <ligand>
        <name>a divalent metal cation</name>
        <dbReference type="ChEBI" id="CHEBI:60240"/>
        <label>2</label>
    </ligand>
</feature>
<evidence type="ECO:0000313" key="5">
    <source>
        <dbReference type="Proteomes" id="UP000449710"/>
    </source>
</evidence>
<feature type="binding site" evidence="3">
    <location>
        <position position="202"/>
    </location>
    <ligand>
        <name>a divalent metal cation</name>
        <dbReference type="ChEBI" id="CHEBI:60240"/>
        <label>1</label>
    </ligand>
</feature>
<feature type="binding site" evidence="3">
    <location>
        <position position="5"/>
    </location>
    <ligand>
        <name>a divalent metal cation</name>
        <dbReference type="ChEBI" id="CHEBI:60240"/>
        <label>1</label>
    </ligand>
</feature>
<proteinExistence type="predicted"/>
<dbReference type="RefSeq" id="WP_160722379.1">
    <property type="nucleotide sequence ID" value="NZ_SUMG01000016.1"/>
</dbReference>
<dbReference type="FunFam" id="3.20.20.140:FF:000005">
    <property type="entry name" value="TatD family hydrolase"/>
    <property type="match status" value="1"/>
</dbReference>
<dbReference type="PROSITE" id="PS01091">
    <property type="entry name" value="TATD_3"/>
    <property type="match status" value="1"/>
</dbReference>
<dbReference type="InterPro" id="IPR001130">
    <property type="entry name" value="TatD-like"/>
</dbReference>
<reference evidence="4 5" key="1">
    <citation type="submission" date="2019-04" db="EMBL/GenBank/DDBJ databases">
        <title>Isachenkonia alkalipeptolytica gen. nov. sp. nov. a new anaerobic, alkiliphilic organothrophic bacterium capable to reduce synthesized ferrihydrite isolated from a soda lake.</title>
        <authorList>
            <person name="Toshchakov S.V."/>
            <person name="Zavarzina D.G."/>
            <person name="Zhilina T.N."/>
            <person name="Kostrikina N.A."/>
            <person name="Kublanov I.V."/>
        </authorList>
    </citation>
    <scope>NUCLEOTIDE SEQUENCE [LARGE SCALE GENOMIC DNA]</scope>
    <source>
        <strain evidence="4 5">Z-1701</strain>
    </source>
</reference>
<dbReference type="GO" id="GO:0046872">
    <property type="term" value="F:metal ion binding"/>
    <property type="evidence" value="ECO:0007669"/>
    <property type="project" value="UniProtKB-KW"/>
</dbReference>
<dbReference type="Pfam" id="PF01026">
    <property type="entry name" value="TatD_DNase"/>
    <property type="match status" value="1"/>
</dbReference>
<sequence>MFDSHAHMDDKKFDKDRGDVLKAAKTAGVNYIVNPGADITSSVRAVNLAKEYEMIYAAVGVHPHNAKDYDEESEETLRSLAQERKVVAIGEIGMDFHYNYSDKEAQRRAFKSQIQLSKSLKLPMIIHDREANGEVFDTLTAHEAQEYGCIMHCYSGSPELAEEYVKRGYHISLGGPITFKNAKKPYEVAKVVPLEQLLIETDAPYLAPEPRRGRRNEPLLVRFVAAKIAEAKGISVEEVIRVTEANAKAFFKIR</sequence>
<keyword evidence="1 3" id="KW-0479">Metal-binding</keyword>
<dbReference type="SUPFAM" id="SSF51556">
    <property type="entry name" value="Metallo-dependent hydrolases"/>
    <property type="match status" value="1"/>
</dbReference>
<accession>A0AA43XMH8</accession>
<feature type="binding site" evidence="3">
    <location>
        <position position="127"/>
    </location>
    <ligand>
        <name>a divalent metal cation</name>
        <dbReference type="ChEBI" id="CHEBI:60240"/>
        <label>2</label>
    </ligand>
</feature>
<dbReference type="InterPro" id="IPR015991">
    <property type="entry name" value="TatD/YcfH-like"/>
</dbReference>
<name>A0AA43XMH8_9CLOT</name>
<keyword evidence="2" id="KW-0378">Hydrolase</keyword>
<dbReference type="PIRSF" id="PIRSF005902">
    <property type="entry name" value="DNase_TatD"/>
    <property type="match status" value="1"/>
</dbReference>
<dbReference type="Gene3D" id="3.20.20.140">
    <property type="entry name" value="Metal-dependent hydrolases"/>
    <property type="match status" value="1"/>
</dbReference>
<dbReference type="EMBL" id="SUMG01000016">
    <property type="protein sequence ID" value="NBG89076.1"/>
    <property type="molecule type" value="Genomic_DNA"/>
</dbReference>
<evidence type="ECO:0000256" key="3">
    <source>
        <dbReference type="PIRSR" id="PIRSR005902-1"/>
    </source>
</evidence>
<gene>
    <name evidence="4" type="ORF">ISALK_11305</name>
</gene>
<evidence type="ECO:0000256" key="1">
    <source>
        <dbReference type="ARBA" id="ARBA00022723"/>
    </source>
</evidence>
<dbReference type="GO" id="GO:0004536">
    <property type="term" value="F:DNA nuclease activity"/>
    <property type="evidence" value="ECO:0007669"/>
    <property type="project" value="InterPro"/>
</dbReference>
<keyword evidence="5" id="KW-1185">Reference proteome</keyword>
<evidence type="ECO:0000256" key="2">
    <source>
        <dbReference type="ARBA" id="ARBA00022801"/>
    </source>
</evidence>
<feature type="binding site" evidence="3">
    <location>
        <position position="91"/>
    </location>
    <ligand>
        <name>a divalent metal cation</name>
        <dbReference type="ChEBI" id="CHEBI:60240"/>
        <label>1</label>
    </ligand>
</feature>
<dbReference type="GO" id="GO:0016788">
    <property type="term" value="F:hydrolase activity, acting on ester bonds"/>
    <property type="evidence" value="ECO:0007669"/>
    <property type="project" value="InterPro"/>
</dbReference>
<dbReference type="InterPro" id="IPR032466">
    <property type="entry name" value="Metal_Hydrolase"/>
</dbReference>
<dbReference type="AlphaFoldDB" id="A0AA43XMH8"/>
<feature type="binding site" evidence="3">
    <location>
        <position position="7"/>
    </location>
    <ligand>
        <name>a divalent metal cation</name>
        <dbReference type="ChEBI" id="CHEBI:60240"/>
        <label>1</label>
    </ligand>
</feature>
<organism evidence="4 5">
    <name type="scientific">Isachenkonia alkalipeptolytica</name>
    <dbReference type="NCBI Taxonomy" id="2565777"/>
    <lineage>
        <taxon>Bacteria</taxon>
        <taxon>Bacillati</taxon>
        <taxon>Bacillota</taxon>
        <taxon>Clostridia</taxon>
        <taxon>Eubacteriales</taxon>
        <taxon>Clostridiaceae</taxon>
        <taxon>Isachenkonia</taxon>
    </lineage>
</organism>
<dbReference type="GO" id="GO:0005829">
    <property type="term" value="C:cytosol"/>
    <property type="evidence" value="ECO:0007669"/>
    <property type="project" value="TreeGrafter"/>
</dbReference>
<evidence type="ECO:0000313" key="4">
    <source>
        <dbReference type="EMBL" id="NBG89076.1"/>
    </source>
</evidence>
<dbReference type="InterPro" id="IPR018228">
    <property type="entry name" value="DNase_TatD-rel_CS"/>
</dbReference>
<protein>
    <submittedName>
        <fullName evidence="4">TatD family deoxyribonuclease</fullName>
    </submittedName>
</protein>